<feature type="region of interest" description="Disordered" evidence="1">
    <location>
        <begin position="1"/>
        <end position="32"/>
    </location>
</feature>
<evidence type="ECO:0000256" key="1">
    <source>
        <dbReference type="SAM" id="MobiDB-lite"/>
    </source>
</evidence>
<proteinExistence type="predicted"/>
<organism evidence="2 3">
    <name type="scientific">Rhizobium leguminosarum</name>
    <dbReference type="NCBI Taxonomy" id="384"/>
    <lineage>
        <taxon>Bacteria</taxon>
        <taxon>Pseudomonadati</taxon>
        <taxon>Pseudomonadota</taxon>
        <taxon>Alphaproteobacteria</taxon>
        <taxon>Hyphomicrobiales</taxon>
        <taxon>Rhizobiaceae</taxon>
        <taxon>Rhizobium/Agrobacterium group</taxon>
        <taxon>Rhizobium</taxon>
    </lineage>
</organism>
<gene>
    <name evidence="2" type="ORF">EHI47_06895</name>
</gene>
<accession>A0A444I7P7</accession>
<reference evidence="2 3" key="1">
    <citation type="submission" date="2019-01" db="EMBL/GenBank/DDBJ databases">
        <title>RHIZO-ID as a novel technology for direct rhizobia identification.</title>
        <authorList>
            <person name="De Meyer S.E."/>
        </authorList>
    </citation>
    <scope>NUCLEOTIDE SEQUENCE [LARGE SCALE GENOMIC DNA]</scope>
    <source>
        <strain evidence="2 3">WSM448</strain>
    </source>
</reference>
<feature type="compositionally biased region" description="Basic residues" evidence="1">
    <location>
        <begin position="14"/>
        <end position="27"/>
    </location>
</feature>
<dbReference type="Proteomes" id="UP000283817">
    <property type="component" value="Unassembled WGS sequence"/>
</dbReference>
<sequence length="64" mass="7247">MPAPKPQPVFERRALKRRASFRTRKGRSNSFNPRIVLSENRFRFSGRCASSRHPSIPDGVAPAP</sequence>
<name>A0A444I7P7_RHILE</name>
<evidence type="ECO:0000313" key="3">
    <source>
        <dbReference type="Proteomes" id="UP000283817"/>
    </source>
</evidence>
<dbReference type="EMBL" id="SBHX01000015">
    <property type="protein sequence ID" value="RWX34485.1"/>
    <property type="molecule type" value="Genomic_DNA"/>
</dbReference>
<evidence type="ECO:0000313" key="2">
    <source>
        <dbReference type="EMBL" id="RWX34485.1"/>
    </source>
</evidence>
<dbReference type="AlphaFoldDB" id="A0A444I7P7"/>
<protein>
    <submittedName>
        <fullName evidence="2">Uncharacterized protein</fullName>
    </submittedName>
</protein>
<comment type="caution">
    <text evidence="2">The sequence shown here is derived from an EMBL/GenBank/DDBJ whole genome shotgun (WGS) entry which is preliminary data.</text>
</comment>